<protein>
    <recommendedName>
        <fullName evidence="2">Calpastatin</fullName>
    </recommendedName>
</protein>
<dbReference type="InterPro" id="IPR014937">
    <property type="entry name" value="DUF1810"/>
</dbReference>
<evidence type="ECO:0000313" key="1">
    <source>
        <dbReference type="EMBL" id="SBW12829.1"/>
    </source>
</evidence>
<reference evidence="1" key="1">
    <citation type="submission" date="2016-04" db="EMBL/GenBank/DDBJ databases">
        <authorList>
            <person name="Evans L.H."/>
            <person name="Alamgir A."/>
            <person name="Owens N."/>
            <person name="Weber N.D."/>
            <person name="Virtaneva K."/>
            <person name="Barbian K."/>
            <person name="Babar A."/>
            <person name="Rosenke K."/>
        </authorList>
    </citation>
    <scope>NUCLEOTIDE SEQUENCE</scope>
    <source>
        <strain evidence="1">86</strain>
    </source>
</reference>
<dbReference type="InterPro" id="IPR036287">
    <property type="entry name" value="Rv1873-like_sf"/>
</dbReference>
<name>A0A212KMD1_9PROT</name>
<dbReference type="EMBL" id="FLUO01000003">
    <property type="protein sequence ID" value="SBW12829.1"/>
    <property type="molecule type" value="Genomic_DNA"/>
</dbReference>
<evidence type="ECO:0008006" key="2">
    <source>
        <dbReference type="Google" id="ProtNLM"/>
    </source>
</evidence>
<gene>
    <name evidence="1" type="ORF">KL86APRO_30320</name>
</gene>
<dbReference type="Pfam" id="PF08837">
    <property type="entry name" value="DUF1810"/>
    <property type="match status" value="1"/>
</dbReference>
<dbReference type="AlphaFoldDB" id="A0A212KMD1"/>
<sequence>MRMDEGLDRFVTAQARAWPVAEAELAAGAKVGHWMWFVFPQVAGLGSSDTARRYAIKDLAEARAYLAHPLLGGRLRRGVALMLGHRGRCVRAILGQPDDLKFRSCLTLFLAAAEGAADGALFRQGLDAFYGGAPDPLTLERLGEPE</sequence>
<accession>A0A212KMD1</accession>
<dbReference type="PIRSF" id="PIRSF008546">
    <property type="entry name" value="UCP008546"/>
    <property type="match status" value="1"/>
</dbReference>
<dbReference type="SUPFAM" id="SSF140736">
    <property type="entry name" value="Rv1873-like"/>
    <property type="match status" value="1"/>
</dbReference>
<proteinExistence type="predicted"/>
<dbReference type="Gene3D" id="1.25.40.380">
    <property type="entry name" value="Protein of unknown function DUF1810"/>
    <property type="match status" value="1"/>
</dbReference>
<organism evidence="1">
    <name type="scientific">uncultured Alphaproteobacteria bacterium</name>
    <dbReference type="NCBI Taxonomy" id="91750"/>
    <lineage>
        <taxon>Bacteria</taxon>
        <taxon>Pseudomonadati</taxon>
        <taxon>Pseudomonadota</taxon>
        <taxon>Alphaproteobacteria</taxon>
        <taxon>environmental samples</taxon>
    </lineage>
</organism>